<accession>A0A1Y5HXJ3</accession>
<reference evidence="1" key="1">
    <citation type="submission" date="2017-04" db="EMBL/GenBank/DDBJ databases">
        <title>Population genomics of picophytoplankton unveils novel chromosome hypervariability.</title>
        <authorList>
            <consortium name="DOE Joint Genome Institute"/>
            <person name="Blanc-Mathieu R."/>
            <person name="Krasovec M."/>
            <person name="Hebrard M."/>
            <person name="Yau S."/>
            <person name="Desgranges E."/>
            <person name="Martin J."/>
            <person name="Schackwitz W."/>
            <person name="Kuo A."/>
            <person name="Salin G."/>
            <person name="Donnadieu C."/>
            <person name="Desdevises Y."/>
            <person name="Sanchez-Ferandin S."/>
            <person name="Moreau H."/>
            <person name="Rivals E."/>
            <person name="Grigoriev I.V."/>
            <person name="Grimsley N."/>
            <person name="Eyre-Walker A."/>
            <person name="Piganeau G."/>
        </authorList>
    </citation>
    <scope>NUCLEOTIDE SEQUENCE [LARGE SCALE GENOMIC DNA]</scope>
    <source>
        <strain evidence="1">RCC 1115</strain>
    </source>
</reference>
<organism evidence="1">
    <name type="scientific">Ostreococcus tauri</name>
    <name type="common">Marine green alga</name>
    <dbReference type="NCBI Taxonomy" id="70448"/>
    <lineage>
        <taxon>Eukaryota</taxon>
        <taxon>Viridiplantae</taxon>
        <taxon>Chlorophyta</taxon>
        <taxon>Mamiellophyceae</taxon>
        <taxon>Mamiellales</taxon>
        <taxon>Bathycoccaceae</taxon>
        <taxon>Ostreococcus</taxon>
    </lineage>
</organism>
<dbReference type="Proteomes" id="UP000195557">
    <property type="component" value="Unassembled WGS sequence"/>
</dbReference>
<evidence type="ECO:0000313" key="1">
    <source>
        <dbReference type="EMBL" id="OUS41998.1"/>
    </source>
</evidence>
<dbReference type="AlphaFoldDB" id="A0A1Y5HXJ3"/>
<protein>
    <submittedName>
        <fullName evidence="1">Uncharacterized protein</fullName>
    </submittedName>
</protein>
<sequence length="207" mass="22535">MFLAHDIAAIAMLGEITPANTVEFTDLVCEALMYRLKSSAGQGKRKEKASTAALAAADHLKFVIDSRFRSESIGLNEIKGVGFITLPLKGTPKKFVIVVPNAVLQKATSRKGHVKITSELIFDHSSYVRNIDAQKASLNDDFNNPRGTLNRSDLNEWLGDVESSEGGDAESSELELDCDVNLDGGPQVQPVAEEIVKQREPKGQTPR</sequence>
<proteinExistence type="predicted"/>
<gene>
    <name evidence="1" type="ORF">BE221DRAFT_163353</name>
</gene>
<name>A0A1Y5HXJ3_OSTTA</name>
<dbReference type="EMBL" id="KZ155839">
    <property type="protein sequence ID" value="OUS41998.1"/>
    <property type="molecule type" value="Genomic_DNA"/>
</dbReference>